<sequence length="107" mass="12853">MEHDKELFHRYHHDFQLLNGKLINHYKVDLRIFEDVENRKIPDLEEVSAEQVKRLLTQVRSHWDNDGDISQNSLQVFTLEQIVGYIETSVEISMYFLNEKGYVTTWK</sequence>
<proteinExistence type="predicted"/>
<gene>
    <name evidence="1" type="ORF">RWD45_04295</name>
</gene>
<evidence type="ECO:0000313" key="1">
    <source>
        <dbReference type="EMBL" id="MDY0407973.1"/>
    </source>
</evidence>
<dbReference type="Proteomes" id="UP001275315">
    <property type="component" value="Unassembled WGS sequence"/>
</dbReference>
<comment type="caution">
    <text evidence="1">The sequence shown here is derived from an EMBL/GenBank/DDBJ whole genome shotgun (WGS) entry which is preliminary data.</text>
</comment>
<name>A0ABU5CNN5_9BACI</name>
<dbReference type="EMBL" id="JAWDIQ010000001">
    <property type="protein sequence ID" value="MDY0407973.1"/>
    <property type="molecule type" value="Genomic_DNA"/>
</dbReference>
<evidence type="ECO:0000313" key="2">
    <source>
        <dbReference type="Proteomes" id="UP001275315"/>
    </source>
</evidence>
<accession>A0ABU5CNN5</accession>
<organism evidence="1 2">
    <name type="scientific">Paracerasibacillus soli</name>
    <dbReference type="NCBI Taxonomy" id="480284"/>
    <lineage>
        <taxon>Bacteria</taxon>
        <taxon>Bacillati</taxon>
        <taxon>Bacillota</taxon>
        <taxon>Bacilli</taxon>
        <taxon>Bacillales</taxon>
        <taxon>Bacillaceae</taxon>
        <taxon>Paracerasibacillus</taxon>
    </lineage>
</organism>
<reference evidence="1 2" key="1">
    <citation type="submission" date="2023-10" db="EMBL/GenBank/DDBJ databases">
        <title>Virgibacillus soli CC-YMP-6 genome.</title>
        <authorList>
            <person name="Miliotis G."/>
            <person name="Sengupta P."/>
            <person name="Hameed A."/>
            <person name="Chuvochina M."/>
            <person name="Mcdonagh F."/>
            <person name="Simpson A.C."/>
            <person name="Singh N.K."/>
            <person name="Rekha P.D."/>
            <person name="Raman K."/>
            <person name="Hugenholtz P."/>
            <person name="Venkateswaran K."/>
        </authorList>
    </citation>
    <scope>NUCLEOTIDE SEQUENCE [LARGE SCALE GENOMIC DNA]</scope>
    <source>
        <strain evidence="1 2">CC-YMP-6</strain>
    </source>
</reference>
<dbReference type="RefSeq" id="WP_320378742.1">
    <property type="nucleotide sequence ID" value="NZ_JAWDIQ010000001.1"/>
</dbReference>
<keyword evidence="2" id="KW-1185">Reference proteome</keyword>
<protein>
    <submittedName>
        <fullName evidence="1">Uncharacterized protein</fullName>
    </submittedName>
</protein>